<reference evidence="1 2" key="1">
    <citation type="journal article" date="2023" name="Elife">
        <title>Identification of key yeast species and microbe-microbe interactions impacting larval growth of Drosophila in the wild.</title>
        <authorList>
            <person name="Mure A."/>
            <person name="Sugiura Y."/>
            <person name="Maeda R."/>
            <person name="Honda K."/>
            <person name="Sakurai N."/>
            <person name="Takahashi Y."/>
            <person name="Watada M."/>
            <person name="Katoh T."/>
            <person name="Gotoh A."/>
            <person name="Gotoh Y."/>
            <person name="Taniguchi I."/>
            <person name="Nakamura K."/>
            <person name="Hayashi T."/>
            <person name="Katayama T."/>
            <person name="Uemura T."/>
            <person name="Hattori Y."/>
        </authorList>
    </citation>
    <scope>NUCLEOTIDE SEQUENCE [LARGE SCALE GENOMIC DNA]</scope>
    <source>
        <strain evidence="1 2">SB-73</strain>
    </source>
</reference>
<dbReference type="AlphaFoldDB" id="A0AAV5RN01"/>
<evidence type="ECO:0000313" key="2">
    <source>
        <dbReference type="Proteomes" id="UP001362899"/>
    </source>
</evidence>
<gene>
    <name evidence="1" type="ORF">DASB73_031010</name>
</gene>
<dbReference type="SUPFAM" id="SSF50891">
    <property type="entry name" value="Cyclophilin-like"/>
    <property type="match status" value="1"/>
</dbReference>
<protein>
    <recommendedName>
        <fullName evidence="3">Peptidylprolyl isomerase</fullName>
    </recommendedName>
</protein>
<dbReference type="EMBL" id="BTGC01000008">
    <property type="protein sequence ID" value="GMM52138.1"/>
    <property type="molecule type" value="Genomic_DNA"/>
</dbReference>
<dbReference type="Proteomes" id="UP001362899">
    <property type="component" value="Unassembled WGS sequence"/>
</dbReference>
<organism evidence="1 2">
    <name type="scientific">Starmerella bacillaris</name>
    <name type="common">Yeast</name>
    <name type="synonym">Candida zemplinina</name>
    <dbReference type="NCBI Taxonomy" id="1247836"/>
    <lineage>
        <taxon>Eukaryota</taxon>
        <taxon>Fungi</taxon>
        <taxon>Dikarya</taxon>
        <taxon>Ascomycota</taxon>
        <taxon>Saccharomycotina</taxon>
        <taxon>Dipodascomycetes</taxon>
        <taxon>Dipodascales</taxon>
        <taxon>Trichomonascaceae</taxon>
        <taxon>Starmerella</taxon>
    </lineage>
</organism>
<evidence type="ECO:0000313" key="1">
    <source>
        <dbReference type="EMBL" id="GMM52138.1"/>
    </source>
</evidence>
<name>A0AAV5RN01_STABA</name>
<accession>A0AAV5RN01</accession>
<proteinExistence type="predicted"/>
<evidence type="ECO:0008006" key="3">
    <source>
        <dbReference type="Google" id="ProtNLM"/>
    </source>
</evidence>
<dbReference type="InterPro" id="IPR029000">
    <property type="entry name" value="Cyclophilin-like_dom_sf"/>
</dbReference>
<sequence>MEQDKTLINLPTSVGDIIIEVDLKETPKAAQLFTKQLASAYGKVNFKYSRNYISLGPFSKEEVGSTDLENSGTLEHTSLAQSFSDRGSVAFSKRSPQVVLISRGYAAHVPHGLVFGKIKQPRSLRLVEEIANMPANSVYLKPPRKSQQLKDVLDFEQRLRKYKGMVNTHNSLDN</sequence>
<comment type="caution">
    <text evidence="1">The sequence shown here is derived from an EMBL/GenBank/DDBJ whole genome shotgun (WGS) entry which is preliminary data.</text>
</comment>
<keyword evidence="2" id="KW-1185">Reference proteome</keyword>